<keyword evidence="5" id="KW-0630">Potassium</keyword>
<comment type="subcellular location">
    <subcellularLocation>
        <location evidence="1">Membrane</location>
        <topology evidence="1">Multi-pass membrane protein</topology>
    </subcellularLocation>
</comment>
<sequence length="782" mass="86020">MSKGNPSSKVTNSSPQSTAELGRTEDRRRALKVGGTALLALSFQTLGIIYSDIGTSPLYVLNGIWPASGPAPSEEDVVGGISAIIWSLTLVPMLKYVGFSLSFGTGEGEGGTFALFHGLFPPGFITDDEDRTLTHDSTYKYKSNTPGASSASSTSRLGRYEWLRWWLLPWTLFGTALCLADGIFTPAVSVTSAVGGIAVAKPEVSSKIIPISIAFLVVLFVIQRFGTAAIGRLFAPVTMIWFLLLAATGIANIVQHPGIFRAFDPSRAVMLFVRTKHYDMLAGILLAITGCEALFANLGQFNATSIRLSFIFLTYPALILAYLGQGARLIVDGEAVLNNVFYRTIPGPTGGPLYWIMFIFAILATLIASQAMITAAFSLVSTEHILILKLMKHLPTFFLARQTQQLINLRSLPPLLMKYTSETVQGQVYVPAVNWAVAIGCIVVVAVFKDLAALTNAYGFAVSTVMIVTTSLIALQIPLVKHKPVVLGVAFFLFFGFIDGLFWGASLKKVPHGAWVPLMIGCILMLIMWFWTWAKGLEDEFDGANRRNLRHFIMLDTIRADEKVSPAVVVSPHSQTASANQEITFVDDQVATEEELGDEKLGLYLLSNTKERQFLPRLETTAVFHKLSTGKGVPHAFYAFLRQWPALPRVVVFLSVRIMPTARIAPEDRYIVTRVRSLPGFYGVTYFKGFRDDFQVRIDDVMEKIYDLERRAAGESAAEELRAASKVTTHIVPSYYVVSRPIQAGILSPVVDWVRAMLVEGIYRRMSTMFPETANWLGSADE</sequence>
<accession>A0A5N5QFQ5</accession>
<feature type="transmembrane region" description="Helical" evidence="10">
    <location>
        <begin position="204"/>
        <end position="222"/>
    </location>
</feature>
<feature type="domain" description="K+ potassium transporter C-terminal" evidence="12">
    <location>
        <begin position="620"/>
        <end position="721"/>
    </location>
</feature>
<feature type="transmembrane region" description="Helical" evidence="10">
    <location>
        <begin position="353"/>
        <end position="380"/>
    </location>
</feature>
<feature type="domain" description="K+ potassium transporter integral membrane" evidence="11">
    <location>
        <begin position="42"/>
        <end position="382"/>
    </location>
</feature>
<keyword evidence="3" id="KW-0633">Potassium transport</keyword>
<keyword evidence="6 10" id="KW-1133">Transmembrane helix</keyword>
<name>A0A5N5QFQ5_9AGAM</name>
<feature type="transmembrane region" description="Helical" evidence="10">
    <location>
        <begin position="428"/>
        <end position="448"/>
    </location>
</feature>
<evidence type="ECO:0000256" key="2">
    <source>
        <dbReference type="ARBA" id="ARBA00022448"/>
    </source>
</evidence>
<feature type="compositionally biased region" description="Polar residues" evidence="9">
    <location>
        <begin position="1"/>
        <end position="19"/>
    </location>
</feature>
<evidence type="ECO:0000256" key="7">
    <source>
        <dbReference type="ARBA" id="ARBA00023065"/>
    </source>
</evidence>
<dbReference type="GO" id="GO:0015079">
    <property type="term" value="F:potassium ion transmembrane transporter activity"/>
    <property type="evidence" value="ECO:0007669"/>
    <property type="project" value="InterPro"/>
</dbReference>
<dbReference type="Pfam" id="PF02705">
    <property type="entry name" value="K_trans"/>
    <property type="match status" value="2"/>
</dbReference>
<feature type="region of interest" description="Disordered" evidence="9">
    <location>
        <begin position="1"/>
        <end position="26"/>
    </location>
</feature>
<dbReference type="AlphaFoldDB" id="A0A5N5QFQ5"/>
<feature type="transmembrane region" description="Helical" evidence="10">
    <location>
        <begin position="460"/>
        <end position="479"/>
    </location>
</feature>
<feature type="transmembrane region" description="Helical" evidence="10">
    <location>
        <begin position="77"/>
        <end position="94"/>
    </location>
</feature>
<feature type="transmembrane region" description="Helical" evidence="10">
    <location>
        <begin position="234"/>
        <end position="254"/>
    </location>
</feature>
<dbReference type="InterPro" id="IPR053951">
    <property type="entry name" value="K_trans_N"/>
</dbReference>
<dbReference type="Pfam" id="PF22776">
    <property type="entry name" value="K_trans_C"/>
    <property type="match status" value="1"/>
</dbReference>
<dbReference type="EMBL" id="SSOP01000194">
    <property type="protein sequence ID" value="KAB5590137.1"/>
    <property type="molecule type" value="Genomic_DNA"/>
</dbReference>
<gene>
    <name evidence="13" type="ORF">CTheo_6424</name>
</gene>
<organism evidence="13 14">
    <name type="scientific">Ceratobasidium theobromae</name>
    <dbReference type="NCBI Taxonomy" id="1582974"/>
    <lineage>
        <taxon>Eukaryota</taxon>
        <taxon>Fungi</taxon>
        <taxon>Dikarya</taxon>
        <taxon>Basidiomycota</taxon>
        <taxon>Agaricomycotina</taxon>
        <taxon>Agaricomycetes</taxon>
        <taxon>Cantharellales</taxon>
        <taxon>Ceratobasidiaceae</taxon>
        <taxon>Ceratobasidium</taxon>
    </lineage>
</organism>
<feature type="transmembrane region" description="Helical" evidence="10">
    <location>
        <begin position="486"/>
        <end position="506"/>
    </location>
</feature>
<protein>
    <submittedName>
        <fullName evidence="13">High affinity potassium transporter</fullName>
    </submittedName>
</protein>
<feature type="transmembrane region" description="Helical" evidence="10">
    <location>
        <begin position="310"/>
        <end position="331"/>
    </location>
</feature>
<evidence type="ECO:0000256" key="6">
    <source>
        <dbReference type="ARBA" id="ARBA00022989"/>
    </source>
</evidence>
<evidence type="ECO:0000256" key="9">
    <source>
        <dbReference type="SAM" id="MobiDB-lite"/>
    </source>
</evidence>
<evidence type="ECO:0000256" key="4">
    <source>
        <dbReference type="ARBA" id="ARBA00022692"/>
    </source>
</evidence>
<dbReference type="InterPro" id="IPR003855">
    <property type="entry name" value="K+_transporter"/>
</dbReference>
<dbReference type="Proteomes" id="UP000383932">
    <property type="component" value="Unassembled WGS sequence"/>
</dbReference>
<dbReference type="PANTHER" id="PTHR30540:SF83">
    <property type="entry name" value="K+ POTASSIUM TRANSPORTER"/>
    <property type="match status" value="1"/>
</dbReference>
<keyword evidence="8 10" id="KW-0472">Membrane</keyword>
<feature type="domain" description="K+ potassium transporter integral membrane" evidence="11">
    <location>
        <begin position="403"/>
        <end position="553"/>
    </location>
</feature>
<dbReference type="PANTHER" id="PTHR30540">
    <property type="entry name" value="OSMOTIC STRESS POTASSIUM TRANSPORTER"/>
    <property type="match status" value="1"/>
</dbReference>
<evidence type="ECO:0000256" key="3">
    <source>
        <dbReference type="ARBA" id="ARBA00022538"/>
    </source>
</evidence>
<keyword evidence="2" id="KW-0813">Transport</keyword>
<evidence type="ECO:0000256" key="8">
    <source>
        <dbReference type="ARBA" id="ARBA00023136"/>
    </source>
</evidence>
<evidence type="ECO:0000256" key="5">
    <source>
        <dbReference type="ARBA" id="ARBA00022958"/>
    </source>
</evidence>
<evidence type="ECO:0000259" key="11">
    <source>
        <dbReference type="Pfam" id="PF02705"/>
    </source>
</evidence>
<evidence type="ECO:0000313" key="13">
    <source>
        <dbReference type="EMBL" id="KAB5590137.1"/>
    </source>
</evidence>
<evidence type="ECO:0000259" key="12">
    <source>
        <dbReference type="Pfam" id="PF22776"/>
    </source>
</evidence>
<dbReference type="InterPro" id="IPR053952">
    <property type="entry name" value="K_trans_C"/>
</dbReference>
<dbReference type="GO" id="GO:0016020">
    <property type="term" value="C:membrane"/>
    <property type="evidence" value="ECO:0007669"/>
    <property type="project" value="UniProtKB-SubCell"/>
</dbReference>
<keyword evidence="7" id="KW-0406">Ion transport</keyword>
<feature type="transmembrane region" description="Helical" evidence="10">
    <location>
        <begin position="30"/>
        <end position="50"/>
    </location>
</feature>
<keyword evidence="14" id="KW-1185">Reference proteome</keyword>
<dbReference type="OrthoDB" id="504708at2759"/>
<evidence type="ECO:0000313" key="14">
    <source>
        <dbReference type="Proteomes" id="UP000383932"/>
    </source>
</evidence>
<evidence type="ECO:0000256" key="1">
    <source>
        <dbReference type="ARBA" id="ARBA00004141"/>
    </source>
</evidence>
<feature type="transmembrane region" description="Helical" evidence="10">
    <location>
        <begin position="165"/>
        <end position="184"/>
    </location>
</feature>
<evidence type="ECO:0000256" key="10">
    <source>
        <dbReference type="SAM" id="Phobius"/>
    </source>
</evidence>
<comment type="caution">
    <text evidence="13">The sequence shown here is derived from an EMBL/GenBank/DDBJ whole genome shotgun (WGS) entry which is preliminary data.</text>
</comment>
<reference evidence="13 14" key="1">
    <citation type="journal article" date="2019" name="Fungal Biol. Biotechnol.">
        <title>Draft genome sequence of fastidious pathogen Ceratobasidium theobromae, which causes vascular-streak dieback in Theobroma cacao.</title>
        <authorList>
            <person name="Ali S.S."/>
            <person name="Asman A."/>
            <person name="Shao J."/>
            <person name="Firmansyah A.P."/>
            <person name="Susilo A.W."/>
            <person name="Rosmana A."/>
            <person name="McMahon P."/>
            <person name="Junaid M."/>
            <person name="Guest D."/>
            <person name="Kheng T.Y."/>
            <person name="Meinhardt L.W."/>
            <person name="Bailey B.A."/>
        </authorList>
    </citation>
    <scope>NUCLEOTIDE SEQUENCE [LARGE SCALE GENOMIC DNA]</scope>
    <source>
        <strain evidence="13 14">CT2</strain>
    </source>
</reference>
<feature type="transmembrane region" description="Helical" evidence="10">
    <location>
        <begin position="280"/>
        <end position="298"/>
    </location>
</feature>
<proteinExistence type="predicted"/>
<feature type="transmembrane region" description="Helical" evidence="10">
    <location>
        <begin position="512"/>
        <end position="531"/>
    </location>
</feature>
<keyword evidence="4 10" id="KW-0812">Transmembrane</keyword>